<dbReference type="OrthoDB" id="7869153at2"/>
<dbReference type="SUPFAM" id="SSF56059">
    <property type="entry name" value="Glutathione synthetase ATP-binding domain-like"/>
    <property type="match status" value="1"/>
</dbReference>
<comment type="caution">
    <text evidence="1">The sequence shown here is derived from an EMBL/GenBank/DDBJ whole genome shotgun (WGS) entry which is preliminary data.</text>
</comment>
<dbReference type="Pfam" id="PF14398">
    <property type="entry name" value="ATPgrasp_YheCD"/>
    <property type="match status" value="1"/>
</dbReference>
<evidence type="ECO:0000313" key="2">
    <source>
        <dbReference type="Proteomes" id="UP000265801"/>
    </source>
</evidence>
<dbReference type="InterPro" id="IPR026838">
    <property type="entry name" value="YheC/D"/>
</dbReference>
<protein>
    <submittedName>
        <fullName evidence="1">YheC/YheD family protein</fullName>
    </submittedName>
</protein>
<accession>A0A3A1QTB6</accession>
<organism evidence="1 2">
    <name type="scientific">Bacillus salacetis</name>
    <dbReference type="NCBI Taxonomy" id="2315464"/>
    <lineage>
        <taxon>Bacteria</taxon>
        <taxon>Bacillati</taxon>
        <taxon>Bacillota</taxon>
        <taxon>Bacilli</taxon>
        <taxon>Bacillales</taxon>
        <taxon>Bacillaceae</taxon>
        <taxon>Bacillus</taxon>
    </lineage>
</organism>
<dbReference type="AlphaFoldDB" id="A0A3A1QTB6"/>
<name>A0A3A1QTB6_9BACI</name>
<evidence type="ECO:0000313" key="1">
    <source>
        <dbReference type="EMBL" id="RIW30917.1"/>
    </source>
</evidence>
<gene>
    <name evidence="1" type="ORF">D3H55_16155</name>
</gene>
<dbReference type="RefSeq" id="WP_119548360.1">
    <property type="nucleotide sequence ID" value="NZ_QXIR01000024.1"/>
</dbReference>
<keyword evidence="2" id="KW-1185">Reference proteome</keyword>
<reference evidence="1 2" key="1">
    <citation type="submission" date="2018-09" db="EMBL/GenBank/DDBJ databases">
        <title>Bacillus saliacetes sp. nov., isolated from Thai shrimp paste (Ka-pi).</title>
        <authorList>
            <person name="Daroonpunt R."/>
            <person name="Tanasupawat S."/>
            <person name="Yiamsombut S."/>
        </authorList>
    </citation>
    <scope>NUCLEOTIDE SEQUENCE [LARGE SCALE GENOMIC DNA]</scope>
    <source>
        <strain evidence="1 2">SKP7-4</strain>
    </source>
</reference>
<proteinExistence type="predicted"/>
<sequence>MIKSYKLERFESKEKILYLPVSLDLENIQTISLGSLQTAAECQKHPNGRNVVSISSSLAEELSLPPFITTIYLFRNENTIILGPLIGIFTSGFTSFLMKPIGERSAFFSKLLSLQSSMGVIPFVFGEKHIDWENGLVKGWFYIRNEWKTHIVPLPNVIYDRLPNRRSEKKPGYQELKSRLQTEYGIPWYNPGFFNKLEVFERLENDDEAIRYLPETHAFQSFSQIERMMSKYGHVFIKPKNGSLGMGVHQFTYNRLTEEYYCRFQDKNGGNRLVRSGSLEKLVQRLIPAKILNRMVIQQGIHLIKSEEHPVDFRVHTNKDENGIWQVSAIAGKAAGEGSVTTHLHNGGKVLSLQEIFTDENQFLRTEEKLRTAALILSSAIERNMEGFIGEIGFDFGIDTIGRVWLFEANSKPGRSIFTHPDMKPFELLTRRLSLSFGLYLTQQSIRQPQETLT</sequence>
<dbReference type="Proteomes" id="UP000265801">
    <property type="component" value="Unassembled WGS sequence"/>
</dbReference>
<dbReference type="EMBL" id="QXIR01000024">
    <property type="protein sequence ID" value="RIW30917.1"/>
    <property type="molecule type" value="Genomic_DNA"/>
</dbReference>